<gene>
    <name evidence="1" type="ORF">FK004_18290</name>
</gene>
<dbReference type="AlphaFoldDB" id="A0A2S1LTR6"/>
<dbReference type="PANTHER" id="PTHR30565">
    <property type="entry name" value="PROTEIN YCIF"/>
    <property type="match status" value="1"/>
</dbReference>
<dbReference type="InterPro" id="IPR010287">
    <property type="entry name" value="DUF892_YciF-like"/>
</dbReference>
<accession>A0A2S1LTR6</accession>
<dbReference type="InterPro" id="IPR047114">
    <property type="entry name" value="YciF"/>
</dbReference>
<dbReference type="RefSeq" id="WP_108738535.1">
    <property type="nucleotide sequence ID" value="NZ_CP020919.1"/>
</dbReference>
<dbReference type="SUPFAM" id="SSF47240">
    <property type="entry name" value="Ferritin-like"/>
    <property type="match status" value="1"/>
</dbReference>
<dbReference type="InterPro" id="IPR012347">
    <property type="entry name" value="Ferritin-like"/>
</dbReference>
<dbReference type="Pfam" id="PF05974">
    <property type="entry name" value="DUF892"/>
    <property type="match status" value="1"/>
</dbReference>
<dbReference type="EMBL" id="CP020919">
    <property type="protein sequence ID" value="AWG27041.1"/>
    <property type="molecule type" value="Genomic_DNA"/>
</dbReference>
<dbReference type="Gene3D" id="1.20.1260.10">
    <property type="match status" value="1"/>
</dbReference>
<dbReference type="PANTHER" id="PTHR30565:SF9">
    <property type="entry name" value="PROTEIN YCIF"/>
    <property type="match status" value="1"/>
</dbReference>
<reference evidence="1 2" key="1">
    <citation type="submission" date="2017-04" db="EMBL/GenBank/DDBJ databases">
        <title>Complete genome sequence of Flavobacterium kingsejong AJ004.</title>
        <authorList>
            <person name="Lee P.C."/>
        </authorList>
    </citation>
    <scope>NUCLEOTIDE SEQUENCE [LARGE SCALE GENOMIC DNA]</scope>
    <source>
        <strain evidence="1 2">AJ004</strain>
    </source>
</reference>
<proteinExistence type="predicted"/>
<name>A0A2S1LTR6_9FLAO</name>
<protein>
    <submittedName>
        <fullName evidence="1">Uncharacterized protein</fullName>
    </submittedName>
</protein>
<sequence>MYPQNAVSNFPNTKKINHTVELNALFIEHLKKMLWTEQTILPVINVMLENSTSKKLVDFLTLKQLEATIHLASLESIFSALNLPMATKEFDAVEKLTQQLLDFMNNTDAGDVMDAGIISYCKKIQHYQVMSYGILRAYSITVRKEKIIRLLENIIFENKQSYQKLERLAEYYI</sequence>
<organism evidence="1 2">
    <name type="scientific">Flavobacterium kingsejongi</name>
    <dbReference type="NCBI Taxonomy" id="1678728"/>
    <lineage>
        <taxon>Bacteria</taxon>
        <taxon>Pseudomonadati</taxon>
        <taxon>Bacteroidota</taxon>
        <taxon>Flavobacteriia</taxon>
        <taxon>Flavobacteriales</taxon>
        <taxon>Flavobacteriaceae</taxon>
        <taxon>Flavobacterium</taxon>
    </lineage>
</organism>
<keyword evidence="2" id="KW-1185">Reference proteome</keyword>
<dbReference type="OrthoDB" id="9795056at2"/>
<dbReference type="KEGG" id="fki:FK004_18290"/>
<dbReference type="Proteomes" id="UP000244677">
    <property type="component" value="Chromosome"/>
</dbReference>
<evidence type="ECO:0000313" key="1">
    <source>
        <dbReference type="EMBL" id="AWG27041.1"/>
    </source>
</evidence>
<dbReference type="InterPro" id="IPR009078">
    <property type="entry name" value="Ferritin-like_SF"/>
</dbReference>
<evidence type="ECO:0000313" key="2">
    <source>
        <dbReference type="Proteomes" id="UP000244677"/>
    </source>
</evidence>